<keyword evidence="1" id="KW-0732">Signal</keyword>
<sequence precursor="true">MKHLSLLALMLTCVPTMAEDWPQWRGAHHDGVSAAKGVATTWGSDENIAWRLPLPGPAGSTPVVAGGRVFLTSVDEADLVLLAFSTDGQQQWRRVVGKGNRDMRGDEGNFASPSPVTDGRSVACLFGQGTLACFSAEGEPKWEFNIEDRYGKLDIQFGYASTPVLHDGRLYLQMIHGEGDPDTNEAQVFCLDFETGEEVWRCERLTGAKAECEHSYASPTIYSPPGAAPLLLTHGGDFLVAYTLDGKEAWRLGGFNDEGRYHPTLRFVSSPAVGDGLIVVPSAKRGAVVAVSPGGSGEVAGTSHELWRMPQGTPDVPSPLIYDGLVYLCREDGVLTCVEAQTGDEVYTRRLQSDRYRSSPVGVDGKVYCCSRKGVVSVIRAGREFELLAKNDLGEAVSSSLAIADGVIYLRTFDALYAIADGD</sequence>
<dbReference type="Pfam" id="PF13360">
    <property type="entry name" value="PQQ_2"/>
    <property type="match status" value="1"/>
</dbReference>
<feature type="domain" description="Pyrrolo-quinoline quinone repeat" evidence="2">
    <location>
        <begin position="113"/>
        <end position="346"/>
    </location>
</feature>
<protein>
    <submittedName>
        <fullName evidence="3">Outer membrane biogenesis protein BamB</fullName>
    </submittedName>
</protein>
<dbReference type="InterPro" id="IPR011047">
    <property type="entry name" value="Quinoprotein_ADH-like_sf"/>
</dbReference>
<dbReference type="PANTHER" id="PTHR34512:SF30">
    <property type="entry name" value="OUTER MEMBRANE PROTEIN ASSEMBLY FACTOR BAMB"/>
    <property type="match status" value="1"/>
</dbReference>
<proteinExistence type="predicted"/>
<dbReference type="SUPFAM" id="SSF50998">
    <property type="entry name" value="Quinoprotein alcohol dehydrogenase-like"/>
    <property type="match status" value="1"/>
</dbReference>
<feature type="signal peptide" evidence="1">
    <location>
        <begin position="1"/>
        <end position="18"/>
    </location>
</feature>
<feature type="chain" id="PRO_5022095806" evidence="1">
    <location>
        <begin position="19"/>
        <end position="423"/>
    </location>
</feature>
<dbReference type="KEGG" id="pnd:Pla175_16650"/>
<dbReference type="PANTHER" id="PTHR34512">
    <property type="entry name" value="CELL SURFACE PROTEIN"/>
    <property type="match status" value="1"/>
</dbReference>
<dbReference type="InterPro" id="IPR002372">
    <property type="entry name" value="PQQ_rpt_dom"/>
</dbReference>
<accession>A0A518D9Y0</accession>
<evidence type="ECO:0000259" key="2">
    <source>
        <dbReference type="Pfam" id="PF13360"/>
    </source>
</evidence>
<dbReference type="InterPro" id="IPR018391">
    <property type="entry name" value="PQQ_b-propeller_rpt"/>
</dbReference>
<dbReference type="AlphaFoldDB" id="A0A518D9Y0"/>
<dbReference type="SMART" id="SM00564">
    <property type="entry name" value="PQQ"/>
    <property type="match status" value="4"/>
</dbReference>
<gene>
    <name evidence="3" type="ORF">Pla175_16650</name>
</gene>
<keyword evidence="4" id="KW-1185">Reference proteome</keyword>
<dbReference type="OrthoDB" id="244732at2"/>
<evidence type="ECO:0000313" key="4">
    <source>
        <dbReference type="Proteomes" id="UP000317429"/>
    </source>
</evidence>
<dbReference type="RefSeq" id="WP_145283059.1">
    <property type="nucleotide sequence ID" value="NZ_CP036291.1"/>
</dbReference>
<evidence type="ECO:0000313" key="3">
    <source>
        <dbReference type="EMBL" id="QDU88290.1"/>
    </source>
</evidence>
<name>A0A518D9Y0_9BACT</name>
<dbReference type="Proteomes" id="UP000317429">
    <property type="component" value="Chromosome"/>
</dbReference>
<evidence type="ECO:0000256" key="1">
    <source>
        <dbReference type="SAM" id="SignalP"/>
    </source>
</evidence>
<dbReference type="EMBL" id="CP036291">
    <property type="protein sequence ID" value="QDU88290.1"/>
    <property type="molecule type" value="Genomic_DNA"/>
</dbReference>
<organism evidence="3 4">
    <name type="scientific">Pirellulimonas nuda</name>
    <dbReference type="NCBI Taxonomy" id="2528009"/>
    <lineage>
        <taxon>Bacteria</taxon>
        <taxon>Pseudomonadati</taxon>
        <taxon>Planctomycetota</taxon>
        <taxon>Planctomycetia</taxon>
        <taxon>Pirellulales</taxon>
        <taxon>Lacipirellulaceae</taxon>
        <taxon>Pirellulimonas</taxon>
    </lineage>
</organism>
<dbReference type="InterPro" id="IPR015943">
    <property type="entry name" value="WD40/YVTN_repeat-like_dom_sf"/>
</dbReference>
<reference evidence="3 4" key="1">
    <citation type="submission" date="2019-02" db="EMBL/GenBank/DDBJ databases">
        <title>Deep-cultivation of Planctomycetes and their phenomic and genomic characterization uncovers novel biology.</title>
        <authorList>
            <person name="Wiegand S."/>
            <person name="Jogler M."/>
            <person name="Boedeker C."/>
            <person name="Pinto D."/>
            <person name="Vollmers J."/>
            <person name="Rivas-Marin E."/>
            <person name="Kohn T."/>
            <person name="Peeters S.H."/>
            <person name="Heuer A."/>
            <person name="Rast P."/>
            <person name="Oberbeckmann S."/>
            <person name="Bunk B."/>
            <person name="Jeske O."/>
            <person name="Meyerdierks A."/>
            <person name="Storesund J.E."/>
            <person name="Kallscheuer N."/>
            <person name="Luecker S."/>
            <person name="Lage O.M."/>
            <person name="Pohl T."/>
            <person name="Merkel B.J."/>
            <person name="Hornburger P."/>
            <person name="Mueller R.-W."/>
            <person name="Bruemmer F."/>
            <person name="Labrenz M."/>
            <person name="Spormann A.M."/>
            <person name="Op den Camp H."/>
            <person name="Overmann J."/>
            <person name="Amann R."/>
            <person name="Jetten M.S.M."/>
            <person name="Mascher T."/>
            <person name="Medema M.H."/>
            <person name="Devos D.P."/>
            <person name="Kaster A.-K."/>
            <person name="Ovreas L."/>
            <person name="Rohde M."/>
            <person name="Galperin M.Y."/>
            <person name="Jogler C."/>
        </authorList>
    </citation>
    <scope>NUCLEOTIDE SEQUENCE [LARGE SCALE GENOMIC DNA]</scope>
    <source>
        <strain evidence="3 4">Pla175</strain>
    </source>
</reference>
<dbReference type="Gene3D" id="2.130.10.10">
    <property type="entry name" value="YVTN repeat-like/Quinoprotein amine dehydrogenase"/>
    <property type="match status" value="2"/>
</dbReference>